<feature type="region of interest" description="Disordered" evidence="5">
    <location>
        <begin position="343"/>
        <end position="397"/>
    </location>
</feature>
<sequence>MPCGTFAVVTYSAAIISSVLSWIGCVLIFVAWFLCKDTGSSSRRFLLFLTLADFLVAVGNFMGASASLLGKYNTIDQQDEDCDVDIVNNTCIIQSFMSTYASLASFFWNCFVALKVRQAILKTDTVQSWLDRREWPAHVVSWGIPLVITYPLLATGNLGEDLASITNGSSIASGGWCWIRSSDCDLQSLHGQSPRWPLVIFMMTISGKGWEILAYVFIPVVYFQMKSKLKRTIRHTTKLYINKNTIEAVKRADRVMTLVPLLFLCLRIWGTIRFVANTIVWVTPGNTSATYEIVVNHIFWLLQAIGDSGQGFVNCIIYCFMTTSIRQKLLDRLYCRGDKSPEKLTELEPGDSFAADKPEPEPDNIHKLDSSDKDKISNSTEKGSGHSEQSPLLQRPL</sequence>
<evidence type="ECO:0000256" key="2">
    <source>
        <dbReference type="ARBA" id="ARBA00022692"/>
    </source>
</evidence>
<evidence type="ECO:0000256" key="4">
    <source>
        <dbReference type="ARBA" id="ARBA00023136"/>
    </source>
</evidence>
<dbReference type="PANTHER" id="PTHR23112:SF47">
    <property type="entry name" value="G-PROTEIN COUPLED RECEPTOR 157"/>
    <property type="match status" value="1"/>
</dbReference>
<evidence type="ECO:0000313" key="9">
    <source>
        <dbReference type="RefSeq" id="XP_013401468.1"/>
    </source>
</evidence>
<name>A0A1S3IU62_LINAN</name>
<dbReference type="RefSeq" id="XP_013401468.1">
    <property type="nucleotide sequence ID" value="XM_013546014.1"/>
</dbReference>
<dbReference type="OMA" id="RMWGTIR"/>
<feature type="compositionally biased region" description="Basic and acidic residues" evidence="5">
    <location>
        <begin position="354"/>
        <end position="376"/>
    </location>
</feature>
<feature type="transmembrane region" description="Helical" evidence="6">
    <location>
        <begin position="135"/>
        <end position="153"/>
    </location>
</feature>
<dbReference type="GO" id="GO:0007189">
    <property type="term" value="P:adenylate cyclase-activating G protein-coupled receptor signaling pathway"/>
    <property type="evidence" value="ECO:0007669"/>
    <property type="project" value="TreeGrafter"/>
</dbReference>
<feature type="transmembrane region" description="Helical" evidence="6">
    <location>
        <begin position="92"/>
        <end position="114"/>
    </location>
</feature>
<feature type="transmembrane region" description="Helical" evidence="6">
    <location>
        <begin position="6"/>
        <end position="34"/>
    </location>
</feature>
<comment type="subcellular location">
    <subcellularLocation>
        <location evidence="1">Membrane</location>
        <topology evidence="1">Multi-pass membrane protein</topology>
    </subcellularLocation>
</comment>
<dbReference type="RefSeq" id="XP_013401476.1">
    <property type="nucleotide sequence ID" value="XM_013546022.1"/>
</dbReference>
<feature type="transmembrane region" description="Helical" evidence="6">
    <location>
        <begin position="46"/>
        <end position="72"/>
    </location>
</feature>
<evidence type="ECO:0000313" key="8">
    <source>
        <dbReference type="Proteomes" id="UP000085678"/>
    </source>
</evidence>
<dbReference type="GeneID" id="106167279"/>
<gene>
    <name evidence="9 10 11" type="primary">LOC106167279</name>
</gene>
<protein>
    <submittedName>
        <fullName evidence="9 10">G-protein coupled receptor 157</fullName>
    </submittedName>
</protein>
<feature type="transmembrane region" description="Helical" evidence="6">
    <location>
        <begin position="258"/>
        <end position="280"/>
    </location>
</feature>
<feature type="compositionally biased region" description="Polar residues" evidence="5">
    <location>
        <begin position="377"/>
        <end position="397"/>
    </location>
</feature>
<dbReference type="PROSITE" id="PS50261">
    <property type="entry name" value="G_PROTEIN_RECEP_F2_4"/>
    <property type="match status" value="1"/>
</dbReference>
<evidence type="ECO:0000256" key="6">
    <source>
        <dbReference type="SAM" id="Phobius"/>
    </source>
</evidence>
<keyword evidence="2 6" id="KW-0812">Transmembrane</keyword>
<dbReference type="GO" id="GO:0004930">
    <property type="term" value="F:G protein-coupled receptor activity"/>
    <property type="evidence" value="ECO:0007669"/>
    <property type="project" value="InterPro"/>
</dbReference>
<evidence type="ECO:0000313" key="11">
    <source>
        <dbReference type="RefSeq" id="XP_013401484.1"/>
    </source>
</evidence>
<organism evidence="8 10">
    <name type="scientific">Lingula anatina</name>
    <name type="common">Brachiopod</name>
    <name type="synonym">Lingula unguis</name>
    <dbReference type="NCBI Taxonomy" id="7574"/>
    <lineage>
        <taxon>Eukaryota</taxon>
        <taxon>Metazoa</taxon>
        <taxon>Spiralia</taxon>
        <taxon>Lophotrochozoa</taxon>
        <taxon>Brachiopoda</taxon>
        <taxon>Linguliformea</taxon>
        <taxon>Lingulata</taxon>
        <taxon>Lingulida</taxon>
        <taxon>Linguloidea</taxon>
        <taxon>Lingulidae</taxon>
        <taxon>Lingula</taxon>
    </lineage>
</organism>
<dbReference type="OrthoDB" id="100006at2759"/>
<evidence type="ECO:0000256" key="3">
    <source>
        <dbReference type="ARBA" id="ARBA00022989"/>
    </source>
</evidence>
<dbReference type="InterPro" id="IPR000832">
    <property type="entry name" value="GPCR_2_secretin-like"/>
</dbReference>
<evidence type="ECO:0000259" key="7">
    <source>
        <dbReference type="PROSITE" id="PS50261"/>
    </source>
</evidence>
<dbReference type="AlphaFoldDB" id="A0A1S3IU62"/>
<accession>A0A1S3IU62</accession>
<reference evidence="9 10" key="1">
    <citation type="submission" date="2025-04" db="UniProtKB">
        <authorList>
            <consortium name="RefSeq"/>
        </authorList>
    </citation>
    <scope>IDENTIFICATION</scope>
    <source>
        <tissue evidence="9 10">Gonads</tissue>
    </source>
</reference>
<feature type="domain" description="G-protein coupled receptors family 2 profile 2" evidence="7">
    <location>
        <begin position="7"/>
        <end position="322"/>
    </location>
</feature>
<dbReference type="GO" id="GO:0005886">
    <property type="term" value="C:plasma membrane"/>
    <property type="evidence" value="ECO:0007669"/>
    <property type="project" value="TreeGrafter"/>
</dbReference>
<dbReference type="RefSeq" id="XP_013401484.1">
    <property type="nucleotide sequence ID" value="XM_013546030.1"/>
</dbReference>
<evidence type="ECO:0000256" key="1">
    <source>
        <dbReference type="ARBA" id="ARBA00004141"/>
    </source>
</evidence>
<dbReference type="KEGG" id="lak:106167279"/>
<dbReference type="GO" id="GO:0007166">
    <property type="term" value="P:cell surface receptor signaling pathway"/>
    <property type="evidence" value="ECO:0007669"/>
    <property type="project" value="InterPro"/>
</dbReference>
<dbReference type="Gene3D" id="1.20.1070.10">
    <property type="entry name" value="Rhodopsin 7-helix transmembrane proteins"/>
    <property type="match status" value="1"/>
</dbReference>
<feature type="transmembrane region" description="Helical" evidence="6">
    <location>
        <begin position="300"/>
        <end position="320"/>
    </location>
</feature>
<dbReference type="InterPro" id="IPR017981">
    <property type="entry name" value="GPCR_2-like_7TM"/>
</dbReference>
<feature type="transmembrane region" description="Helical" evidence="6">
    <location>
        <begin position="198"/>
        <end position="223"/>
    </location>
</feature>
<dbReference type="Pfam" id="PF00002">
    <property type="entry name" value="7tm_2"/>
    <property type="match status" value="1"/>
</dbReference>
<dbReference type="STRING" id="7574.A0A1S3IU62"/>
<keyword evidence="3 6" id="KW-1133">Transmembrane helix</keyword>
<evidence type="ECO:0000313" key="10">
    <source>
        <dbReference type="RefSeq" id="XP_013401476.1"/>
    </source>
</evidence>
<keyword evidence="4 6" id="KW-0472">Membrane</keyword>
<dbReference type="Proteomes" id="UP000085678">
    <property type="component" value="Unplaced"/>
</dbReference>
<proteinExistence type="predicted"/>
<keyword evidence="9 10" id="KW-0675">Receptor</keyword>
<keyword evidence="8" id="KW-1185">Reference proteome</keyword>
<dbReference type="PANTHER" id="PTHR23112">
    <property type="entry name" value="G PROTEIN-COUPLED RECEPTOR 157-RELATED"/>
    <property type="match status" value="1"/>
</dbReference>
<evidence type="ECO:0000256" key="5">
    <source>
        <dbReference type="SAM" id="MobiDB-lite"/>
    </source>
</evidence>
<dbReference type="SUPFAM" id="SSF81321">
    <property type="entry name" value="Family A G protein-coupled receptor-like"/>
    <property type="match status" value="1"/>
</dbReference>